<dbReference type="EMBL" id="JNVL01000002">
    <property type="protein sequence ID" value="KER07011.1"/>
    <property type="molecule type" value="Genomic_DNA"/>
</dbReference>
<proteinExistence type="predicted"/>
<dbReference type="InterPro" id="IPR029044">
    <property type="entry name" value="Nucleotide-diphossugar_trans"/>
</dbReference>
<protein>
    <submittedName>
        <fullName evidence="1">Spore coat polysaccharide biosynthesis protein SpsF</fullName>
        <ecNumber evidence="1">5.4.3.8</ecNumber>
    </submittedName>
</protein>
<sequence>MKSLFTYKLNIDVFVLARLSSSRLPKKHLKEIIGKPAIHHLIHRIKKAKKYRKIVVCTTNLSEDDELVQNLKQENIEVFRGDSEDVLKRIVDAAEHYNTDVVIDIEGDKIYTEPKYIDIISDEFKKSNIDYVTGNDSLKKFNPSHGVHGIIPAGISVRALKQICNIKKNKNTETGYKEFFTRNKFKTKFIVPDNINKFPKNLRLFLDYPEDLKMAIHIFKEIGNDFDLNELLSIFEKKPELLEITKNVVNLWLENYQKNKTEYSLD</sequence>
<dbReference type="PANTHER" id="PTHR42866">
    <property type="entry name" value="3-DEOXY-MANNO-OCTULOSONATE CYTIDYLYLTRANSFERASE"/>
    <property type="match status" value="1"/>
</dbReference>
<accession>A0A081S7V8</accession>
<evidence type="ECO:0000313" key="2">
    <source>
        <dbReference type="Proteomes" id="UP000028027"/>
    </source>
</evidence>
<dbReference type="EC" id="5.4.3.8" evidence="1"/>
<keyword evidence="2" id="KW-1185">Reference proteome</keyword>
<dbReference type="Proteomes" id="UP000028027">
    <property type="component" value="Unassembled WGS sequence"/>
</dbReference>
<evidence type="ECO:0000313" key="1">
    <source>
        <dbReference type="EMBL" id="KER07011.1"/>
    </source>
</evidence>
<dbReference type="InterPro" id="IPR003329">
    <property type="entry name" value="Cytidylyl_trans"/>
</dbReference>
<comment type="caution">
    <text evidence="1">The sequence shown here is derived from an EMBL/GenBank/DDBJ whole genome shotgun (WGS) entry which is preliminary data.</text>
</comment>
<dbReference type="PANTHER" id="PTHR42866:SF1">
    <property type="entry name" value="SPORE COAT POLYSACCHARIDE BIOSYNTHESIS PROTEIN SPSF"/>
    <property type="match status" value="1"/>
</dbReference>
<dbReference type="Pfam" id="PF02348">
    <property type="entry name" value="CTP_transf_3"/>
    <property type="match status" value="1"/>
</dbReference>
<dbReference type="GO" id="GO:0042286">
    <property type="term" value="F:glutamate-1-semialdehyde 2,1-aminomutase activity"/>
    <property type="evidence" value="ECO:0007669"/>
    <property type="project" value="UniProtKB-EC"/>
</dbReference>
<dbReference type="AlphaFoldDB" id="A0A081S7V8"/>
<name>A0A081S7V8_9ARCH</name>
<organism evidence="1 2">
    <name type="scientific">Marine Group I thaumarchaeote SCGC AAA799-E16</name>
    <dbReference type="NCBI Taxonomy" id="1502292"/>
    <lineage>
        <taxon>Archaea</taxon>
        <taxon>Nitrososphaerota</taxon>
        <taxon>Marine Group I</taxon>
    </lineage>
</organism>
<keyword evidence="1" id="KW-0413">Isomerase</keyword>
<dbReference type="Gene3D" id="3.90.550.10">
    <property type="entry name" value="Spore Coat Polysaccharide Biosynthesis Protein SpsA, Chain A"/>
    <property type="match status" value="1"/>
</dbReference>
<dbReference type="GO" id="GO:0005829">
    <property type="term" value="C:cytosol"/>
    <property type="evidence" value="ECO:0007669"/>
    <property type="project" value="TreeGrafter"/>
</dbReference>
<gene>
    <name evidence="1" type="primary">spsF</name>
    <name evidence="1" type="ORF">AAA799E16_00161</name>
</gene>
<dbReference type="SUPFAM" id="SSF53448">
    <property type="entry name" value="Nucleotide-diphospho-sugar transferases"/>
    <property type="match status" value="1"/>
</dbReference>
<reference evidence="1 2" key="1">
    <citation type="submission" date="2014-06" db="EMBL/GenBank/DDBJ databases">
        <authorList>
            <person name="Ngugi D.K."/>
            <person name="Blom J."/>
            <person name="Alam I."/>
            <person name="Rashid M."/>
            <person name="Ba Alawi W."/>
            <person name="Zhang G."/>
            <person name="Hikmawan T."/>
            <person name="Guan Y."/>
            <person name="Antunes A."/>
            <person name="Siam R."/>
            <person name="Eldorry H."/>
            <person name="Bajic V."/>
            <person name="Stingl U."/>
        </authorList>
    </citation>
    <scope>NUCLEOTIDE SEQUENCE [LARGE SCALE GENOMIC DNA]</scope>
    <source>
        <strain evidence="1">SCGC AAA799-E16</strain>
    </source>
</reference>